<sequence>MAVPAALEPATTDDEPHSTSAIVGGWVTGRHSRPFRIGGRSWSMRYYPNGLTSQNSDFICIVLQLVRSSYPPVVKAKAIFSLLDQASKPVPSHTRTTVLRKFSDVPGNNGAWGFSLIRRDFLEKSEHLRDDCFRFSCDVIVRERQAMNAGELKNTREHCLQKKPSPAMNLPSI</sequence>
<accession>A0A4U6TPG3</accession>
<evidence type="ECO:0000259" key="1">
    <source>
        <dbReference type="PROSITE" id="PS50144"/>
    </source>
</evidence>
<reference evidence="2" key="1">
    <citation type="submission" date="2019-03" db="EMBL/GenBank/DDBJ databases">
        <title>WGS assembly of Setaria viridis.</title>
        <authorList>
            <person name="Huang P."/>
            <person name="Jenkins J."/>
            <person name="Grimwood J."/>
            <person name="Barry K."/>
            <person name="Healey A."/>
            <person name="Mamidi S."/>
            <person name="Sreedasyam A."/>
            <person name="Shu S."/>
            <person name="Feldman M."/>
            <person name="Wu J."/>
            <person name="Yu Y."/>
            <person name="Chen C."/>
            <person name="Johnson J."/>
            <person name="Rokhsar D."/>
            <person name="Baxter I."/>
            <person name="Schmutz J."/>
            <person name="Brutnell T."/>
            <person name="Kellogg E."/>
        </authorList>
    </citation>
    <scope>NUCLEOTIDE SEQUENCE [LARGE SCALE GENOMIC DNA]</scope>
</reference>
<proteinExistence type="predicted"/>
<dbReference type="SMART" id="SM00061">
    <property type="entry name" value="MATH"/>
    <property type="match status" value="1"/>
</dbReference>
<evidence type="ECO:0000313" key="2">
    <source>
        <dbReference type="EMBL" id="TKW02893.1"/>
    </source>
</evidence>
<dbReference type="CDD" id="cd00121">
    <property type="entry name" value="MATH"/>
    <property type="match status" value="1"/>
</dbReference>
<dbReference type="PROSITE" id="PS50144">
    <property type="entry name" value="MATH"/>
    <property type="match status" value="1"/>
</dbReference>
<dbReference type="EMBL" id="CM016558">
    <property type="protein sequence ID" value="TKW02893.1"/>
    <property type="molecule type" value="Genomic_DNA"/>
</dbReference>
<keyword evidence="3" id="KW-1185">Reference proteome</keyword>
<dbReference type="PANTHER" id="PTHR26379">
    <property type="entry name" value="BTB/POZ AND MATH DOMAIN-CONTAINING PROTEIN 1"/>
    <property type="match status" value="1"/>
</dbReference>
<organism evidence="2 3">
    <name type="scientific">Setaria viridis</name>
    <name type="common">Green bristlegrass</name>
    <name type="synonym">Setaria italica subsp. viridis</name>
    <dbReference type="NCBI Taxonomy" id="4556"/>
    <lineage>
        <taxon>Eukaryota</taxon>
        <taxon>Viridiplantae</taxon>
        <taxon>Streptophyta</taxon>
        <taxon>Embryophyta</taxon>
        <taxon>Tracheophyta</taxon>
        <taxon>Spermatophyta</taxon>
        <taxon>Magnoliopsida</taxon>
        <taxon>Liliopsida</taxon>
        <taxon>Poales</taxon>
        <taxon>Poaceae</taxon>
        <taxon>PACMAD clade</taxon>
        <taxon>Panicoideae</taxon>
        <taxon>Panicodae</taxon>
        <taxon>Paniceae</taxon>
        <taxon>Cenchrinae</taxon>
        <taxon>Setaria</taxon>
    </lineage>
</organism>
<protein>
    <recommendedName>
        <fullName evidence="1">MATH domain-containing protein</fullName>
    </recommendedName>
</protein>
<dbReference type="Gene3D" id="2.60.210.10">
    <property type="entry name" value="Apoptosis, Tumor Necrosis Factor Receptor Associated Protein 2, Chain A"/>
    <property type="match status" value="1"/>
</dbReference>
<dbReference type="GO" id="GO:0016567">
    <property type="term" value="P:protein ubiquitination"/>
    <property type="evidence" value="ECO:0007669"/>
    <property type="project" value="InterPro"/>
</dbReference>
<evidence type="ECO:0000313" key="3">
    <source>
        <dbReference type="Proteomes" id="UP000298652"/>
    </source>
</evidence>
<dbReference type="SUPFAM" id="SSF49599">
    <property type="entry name" value="TRAF domain-like"/>
    <property type="match status" value="1"/>
</dbReference>
<dbReference type="InterPro" id="IPR002083">
    <property type="entry name" value="MATH/TRAF_dom"/>
</dbReference>
<feature type="domain" description="MATH" evidence="1">
    <location>
        <begin position="16"/>
        <end position="139"/>
    </location>
</feature>
<dbReference type="AlphaFoldDB" id="A0A4U6TPG3"/>
<gene>
    <name evidence="2" type="ORF">SEVIR_7G032900v2</name>
</gene>
<name>A0A4U6TPG3_SETVI</name>
<dbReference type="Gramene" id="TKW02893">
    <property type="protein sequence ID" value="TKW02893"/>
    <property type="gene ID" value="SEVIR_7G032900v2"/>
</dbReference>
<dbReference type="Proteomes" id="UP000298652">
    <property type="component" value="Chromosome 7"/>
</dbReference>
<dbReference type="OMA" id="SDFICIV"/>
<dbReference type="PANTHER" id="PTHR26379:SF448">
    <property type="entry name" value="OS10G0423400 PROTEIN"/>
    <property type="match status" value="1"/>
</dbReference>
<dbReference type="InterPro" id="IPR008974">
    <property type="entry name" value="TRAF-like"/>
</dbReference>
<dbReference type="InterPro" id="IPR045005">
    <property type="entry name" value="BPM1-6"/>
</dbReference>
<dbReference type="Pfam" id="PF22486">
    <property type="entry name" value="MATH_2"/>
    <property type="match status" value="1"/>
</dbReference>